<comment type="caution">
    <text evidence="3">The sequence shown here is derived from an EMBL/GenBank/DDBJ whole genome shotgun (WGS) entry which is preliminary data.</text>
</comment>
<protein>
    <submittedName>
        <fullName evidence="3">Peptidase U62 modulator of DNA gyrase</fullName>
    </submittedName>
</protein>
<dbReference type="Pfam" id="PF19289">
    <property type="entry name" value="PmbA_TldD_3rd"/>
    <property type="match status" value="1"/>
</dbReference>
<evidence type="ECO:0000256" key="1">
    <source>
        <dbReference type="ARBA" id="ARBA00005836"/>
    </source>
</evidence>
<dbReference type="InterPro" id="IPR045569">
    <property type="entry name" value="Metalloprtase-TldD/E_C"/>
</dbReference>
<proteinExistence type="inferred from homology"/>
<dbReference type="SUPFAM" id="SSF111283">
    <property type="entry name" value="Putative modulator of DNA gyrase, PmbA/TldD"/>
    <property type="match status" value="1"/>
</dbReference>
<name>T1B9N9_9ZZZZ</name>
<feature type="non-terminal residue" evidence="3">
    <location>
        <position position="458"/>
    </location>
</feature>
<organism evidence="3">
    <name type="scientific">mine drainage metagenome</name>
    <dbReference type="NCBI Taxonomy" id="410659"/>
    <lineage>
        <taxon>unclassified sequences</taxon>
        <taxon>metagenomes</taxon>
        <taxon>ecological metagenomes</taxon>
    </lineage>
</organism>
<dbReference type="PANTHER" id="PTHR30624:SF11">
    <property type="entry name" value="ZINC-DEPENDENT PROTEASE, TLDD_PMBA FAMILY"/>
    <property type="match status" value="1"/>
</dbReference>
<dbReference type="GO" id="GO:0008237">
    <property type="term" value="F:metallopeptidase activity"/>
    <property type="evidence" value="ECO:0007669"/>
    <property type="project" value="InterPro"/>
</dbReference>
<evidence type="ECO:0000259" key="2">
    <source>
        <dbReference type="Pfam" id="PF19289"/>
    </source>
</evidence>
<dbReference type="PANTHER" id="PTHR30624">
    <property type="entry name" value="UNCHARACTERIZED PROTEIN TLDD AND PMBA"/>
    <property type="match status" value="1"/>
</dbReference>
<sequence length="458" mass="50334">MEASILDYAYSEASKTSDGFTEAYMEEYNAFGSAIEQGKFNGIFSSSGSGIRVRIKSKGNMYSLSTNLTGKATIKEMISKAKGLPGRKLDLSKEHAIKGKDLVRGKKEPDMNALKDMVLDIDHYLQDKRVKYRSAFINFTETSKGLVNDSGSYIETRTPILNVYLNFIVAGTKGTRSRFLQLGGVGGIETLSMNTLEEKLDEEISGLYRVAREGKSISNQEMQKVKNVVISSEISGIAVHESIGHPNESDRVFGREAAQAGTSYINNGNIGLGIGSDAVTVIDEPQIHGANGYYKYDDEGIIGRKKVIVMDGKQSELLTNREYAAMLGKKSNGSARSSSYSVEPIVRMSNTYLQKGDASFDELVSEAREGVYVKSFNGWNIDDTRSFSMYQGNEAYMIRNGRLAEPVFNYKLETSTLKFWHAVCLVGKDFNLYLATCGKGEPEQGVLVTNGGPSALLR</sequence>
<dbReference type="Gene3D" id="3.30.2290.10">
    <property type="entry name" value="PmbA/TldD superfamily"/>
    <property type="match status" value="1"/>
</dbReference>
<dbReference type="GO" id="GO:0005829">
    <property type="term" value="C:cytosol"/>
    <property type="evidence" value="ECO:0007669"/>
    <property type="project" value="TreeGrafter"/>
</dbReference>
<reference evidence="3" key="1">
    <citation type="submission" date="2013-08" db="EMBL/GenBank/DDBJ databases">
        <authorList>
            <person name="Mendez C."/>
            <person name="Richter M."/>
            <person name="Ferrer M."/>
            <person name="Sanchez J."/>
        </authorList>
    </citation>
    <scope>NUCLEOTIDE SEQUENCE</scope>
</reference>
<dbReference type="EMBL" id="AUZZ01005085">
    <property type="protein sequence ID" value="EQD50970.1"/>
    <property type="molecule type" value="Genomic_DNA"/>
</dbReference>
<accession>T1B9N9</accession>
<dbReference type="InterPro" id="IPR051463">
    <property type="entry name" value="Peptidase_U62_metallo"/>
</dbReference>
<dbReference type="AlphaFoldDB" id="T1B9N9"/>
<evidence type="ECO:0000313" key="3">
    <source>
        <dbReference type="EMBL" id="EQD50970.1"/>
    </source>
</evidence>
<feature type="domain" description="Metalloprotease TldD/E C-terminal" evidence="2">
    <location>
        <begin position="227"/>
        <end position="439"/>
    </location>
</feature>
<dbReference type="GO" id="GO:0006508">
    <property type="term" value="P:proteolysis"/>
    <property type="evidence" value="ECO:0007669"/>
    <property type="project" value="InterPro"/>
</dbReference>
<reference evidence="3" key="2">
    <citation type="journal article" date="2014" name="ISME J.">
        <title>Microbial stratification in low pH oxic and suboxic macroscopic growths along an acid mine drainage.</title>
        <authorList>
            <person name="Mendez-Garcia C."/>
            <person name="Mesa V."/>
            <person name="Sprenger R.R."/>
            <person name="Richter M."/>
            <person name="Diez M.S."/>
            <person name="Solano J."/>
            <person name="Bargiela R."/>
            <person name="Golyshina O.V."/>
            <person name="Manteca A."/>
            <person name="Ramos J.L."/>
            <person name="Gallego J.R."/>
            <person name="Llorente I."/>
            <person name="Martins Dos Santos V.A."/>
            <person name="Jensen O.N."/>
            <person name="Pelaez A.I."/>
            <person name="Sanchez J."/>
            <person name="Ferrer M."/>
        </authorList>
    </citation>
    <scope>NUCLEOTIDE SEQUENCE</scope>
</reference>
<comment type="similarity">
    <text evidence="1">Belongs to the peptidase U62 family.</text>
</comment>
<dbReference type="InterPro" id="IPR035068">
    <property type="entry name" value="TldD/PmbA_N"/>
</dbReference>
<dbReference type="InterPro" id="IPR036059">
    <property type="entry name" value="TldD/PmbA_sf"/>
</dbReference>
<gene>
    <name evidence="3" type="ORF">B2A_07119</name>
</gene>